<reference evidence="5 6" key="1">
    <citation type="submission" date="2016-10" db="EMBL/GenBank/DDBJ databases">
        <title>Genome sequence of the basidiomycete white-rot fungus Trametes pubescens.</title>
        <authorList>
            <person name="Makela M.R."/>
            <person name="Granchi Z."/>
            <person name="Peng M."/>
            <person name="De Vries R.P."/>
            <person name="Grigoriev I."/>
            <person name="Riley R."/>
            <person name="Hilden K."/>
        </authorList>
    </citation>
    <scope>NUCLEOTIDE SEQUENCE [LARGE SCALE GENOMIC DNA]</scope>
    <source>
        <strain evidence="5 6">FBCC735</strain>
    </source>
</reference>
<dbReference type="Proteomes" id="UP000184267">
    <property type="component" value="Unassembled WGS sequence"/>
</dbReference>
<dbReference type="STRING" id="154538.A0A1M2VJL6"/>
<dbReference type="OMA" id="EADHARI"/>
<dbReference type="OrthoDB" id="2757033at2759"/>
<dbReference type="PROSITE" id="PS50600">
    <property type="entry name" value="ULP_PROTEASE"/>
    <property type="match status" value="1"/>
</dbReference>
<keyword evidence="6" id="KW-1185">Reference proteome</keyword>
<dbReference type="Pfam" id="PF02902">
    <property type="entry name" value="Peptidase_C48"/>
    <property type="match status" value="1"/>
</dbReference>
<keyword evidence="3" id="KW-0378">Hydrolase</keyword>
<comment type="caution">
    <text evidence="5">The sequence shown here is derived from an EMBL/GenBank/DDBJ whole genome shotgun (WGS) entry which is preliminary data.</text>
</comment>
<keyword evidence="2" id="KW-0645">Protease</keyword>
<protein>
    <recommendedName>
        <fullName evidence="4">Ubiquitin-like protease family profile domain-containing protein</fullName>
    </recommendedName>
</protein>
<dbReference type="AlphaFoldDB" id="A0A1M2VJL6"/>
<evidence type="ECO:0000259" key="4">
    <source>
        <dbReference type="PROSITE" id="PS50600"/>
    </source>
</evidence>
<dbReference type="EMBL" id="MNAD01001117">
    <property type="protein sequence ID" value="OJT07821.1"/>
    <property type="molecule type" value="Genomic_DNA"/>
</dbReference>
<dbReference type="InterPro" id="IPR003653">
    <property type="entry name" value="Peptidase_C48_C"/>
</dbReference>
<evidence type="ECO:0000313" key="6">
    <source>
        <dbReference type="Proteomes" id="UP000184267"/>
    </source>
</evidence>
<dbReference type="SUPFAM" id="SSF54001">
    <property type="entry name" value="Cysteine proteinases"/>
    <property type="match status" value="1"/>
</dbReference>
<evidence type="ECO:0000313" key="5">
    <source>
        <dbReference type="EMBL" id="OJT07821.1"/>
    </source>
</evidence>
<dbReference type="GO" id="GO:0006508">
    <property type="term" value="P:proteolysis"/>
    <property type="evidence" value="ECO:0007669"/>
    <property type="project" value="UniProtKB-KW"/>
</dbReference>
<gene>
    <name evidence="5" type="ORF">TRAPUB_1281</name>
</gene>
<sequence>MPQLSLATTTVDNHKFVASEWIGRGKTYPSADTPDFILAARREVLSIPEKHASLLPATSLSVLDLLALKLQAQPSNYVTPEAERAFSFEDPNDDLPALSKRRIPPDAFLRKLHKAFGPAWFNGAQSIVDTGFKQSRVPPYALTYWSEMSIILVKKATWQRAEGWLTRWEREPGFLEEADHARILMGSLAWDAQIQALGSDTSAENLAGLLSEDWLDDEHINMLLQEVYSRARLDPTLSRKVAVLPLVLQQVISNARMRSNWTHPLLDRCSRYITSGRKHLYFPVNVGGVHWVPCVIDFEAQVVRYGDSLLSTRENTSMETIIQDLQAWLLHAFQKTFTNKGNTLAHGRQDDTHSCGVCTVNAIAPVVATIII</sequence>
<dbReference type="GO" id="GO:0019783">
    <property type="term" value="F:ubiquitin-like protein peptidase activity"/>
    <property type="evidence" value="ECO:0007669"/>
    <property type="project" value="UniProtKB-ARBA"/>
</dbReference>
<evidence type="ECO:0000256" key="3">
    <source>
        <dbReference type="ARBA" id="ARBA00022801"/>
    </source>
</evidence>
<dbReference type="GO" id="GO:0008234">
    <property type="term" value="F:cysteine-type peptidase activity"/>
    <property type="evidence" value="ECO:0007669"/>
    <property type="project" value="InterPro"/>
</dbReference>
<accession>A0A1M2VJL6</accession>
<proteinExistence type="inferred from homology"/>
<evidence type="ECO:0000256" key="1">
    <source>
        <dbReference type="ARBA" id="ARBA00005234"/>
    </source>
</evidence>
<name>A0A1M2VJL6_TRAPU</name>
<dbReference type="Gene3D" id="3.40.395.10">
    <property type="entry name" value="Adenoviral Proteinase, Chain A"/>
    <property type="match status" value="1"/>
</dbReference>
<dbReference type="InterPro" id="IPR038765">
    <property type="entry name" value="Papain-like_cys_pep_sf"/>
</dbReference>
<feature type="domain" description="Ubiquitin-like protease family profile" evidence="4">
    <location>
        <begin position="199"/>
        <end position="366"/>
    </location>
</feature>
<evidence type="ECO:0000256" key="2">
    <source>
        <dbReference type="ARBA" id="ARBA00022670"/>
    </source>
</evidence>
<organism evidence="5 6">
    <name type="scientific">Trametes pubescens</name>
    <name type="common">White-rot fungus</name>
    <dbReference type="NCBI Taxonomy" id="154538"/>
    <lineage>
        <taxon>Eukaryota</taxon>
        <taxon>Fungi</taxon>
        <taxon>Dikarya</taxon>
        <taxon>Basidiomycota</taxon>
        <taxon>Agaricomycotina</taxon>
        <taxon>Agaricomycetes</taxon>
        <taxon>Polyporales</taxon>
        <taxon>Polyporaceae</taxon>
        <taxon>Trametes</taxon>
    </lineage>
</organism>
<comment type="similarity">
    <text evidence="1">Belongs to the peptidase C48 family.</text>
</comment>